<keyword evidence="2" id="KW-0732">Signal</keyword>
<reference evidence="4" key="1">
    <citation type="journal article" date="2019" name="Int. J. Syst. Evol. Microbiol.">
        <title>The Global Catalogue of Microorganisms (GCM) 10K type strain sequencing project: providing services to taxonomists for standard genome sequencing and annotation.</title>
        <authorList>
            <consortium name="The Broad Institute Genomics Platform"/>
            <consortium name="The Broad Institute Genome Sequencing Center for Infectious Disease"/>
            <person name="Wu L."/>
            <person name="Ma J."/>
        </authorList>
    </citation>
    <scope>NUCLEOTIDE SEQUENCE [LARGE SCALE GENOMIC DNA]</scope>
    <source>
        <strain evidence="4">KCTC 23098</strain>
    </source>
</reference>
<evidence type="ECO:0000256" key="1">
    <source>
        <dbReference type="SAM" id="MobiDB-lite"/>
    </source>
</evidence>
<name>A0ABW6B396_9SPHI</name>
<feature type="region of interest" description="Disordered" evidence="1">
    <location>
        <begin position="84"/>
        <end position="109"/>
    </location>
</feature>
<feature type="chain" id="PRO_5046008980" description="Secreted protein" evidence="2">
    <location>
        <begin position="23"/>
        <end position="109"/>
    </location>
</feature>
<gene>
    <name evidence="3" type="ORF">ACFS6J_14605</name>
</gene>
<sequence>MAKLTSPILKNGLYMMAALVLAGSTIAVKAGSANARADYNWYEADEATGVVQANPIDPQTTCPGSGELCAIGLDRQHFNLNPTDDAPISNLSELSSSDMAFTEREEKQP</sequence>
<dbReference type="RefSeq" id="WP_377611297.1">
    <property type="nucleotide sequence ID" value="NZ_JBHUPA010000007.1"/>
</dbReference>
<organism evidence="3 4">
    <name type="scientific">Olivibacter jilunii</name>
    <dbReference type="NCBI Taxonomy" id="985016"/>
    <lineage>
        <taxon>Bacteria</taxon>
        <taxon>Pseudomonadati</taxon>
        <taxon>Bacteroidota</taxon>
        <taxon>Sphingobacteriia</taxon>
        <taxon>Sphingobacteriales</taxon>
        <taxon>Sphingobacteriaceae</taxon>
        <taxon>Olivibacter</taxon>
    </lineage>
</organism>
<feature type="signal peptide" evidence="2">
    <location>
        <begin position="1"/>
        <end position="22"/>
    </location>
</feature>
<evidence type="ECO:0000313" key="4">
    <source>
        <dbReference type="Proteomes" id="UP001597560"/>
    </source>
</evidence>
<evidence type="ECO:0000256" key="2">
    <source>
        <dbReference type="SAM" id="SignalP"/>
    </source>
</evidence>
<keyword evidence="4" id="KW-1185">Reference proteome</keyword>
<dbReference type="EMBL" id="JBHUPA010000007">
    <property type="protein sequence ID" value="MFD2963028.1"/>
    <property type="molecule type" value="Genomic_DNA"/>
</dbReference>
<comment type="caution">
    <text evidence="3">The sequence shown here is derived from an EMBL/GenBank/DDBJ whole genome shotgun (WGS) entry which is preliminary data.</text>
</comment>
<protein>
    <recommendedName>
        <fullName evidence="5">Secreted protein</fullName>
    </recommendedName>
</protein>
<evidence type="ECO:0000313" key="3">
    <source>
        <dbReference type="EMBL" id="MFD2963028.1"/>
    </source>
</evidence>
<accession>A0ABW6B396</accession>
<proteinExistence type="predicted"/>
<dbReference type="Proteomes" id="UP001597560">
    <property type="component" value="Unassembled WGS sequence"/>
</dbReference>
<feature type="compositionally biased region" description="Polar residues" evidence="1">
    <location>
        <begin position="89"/>
        <end position="99"/>
    </location>
</feature>
<evidence type="ECO:0008006" key="5">
    <source>
        <dbReference type="Google" id="ProtNLM"/>
    </source>
</evidence>